<evidence type="ECO:0000313" key="4">
    <source>
        <dbReference type="Proteomes" id="UP000053675"/>
    </source>
</evidence>
<evidence type="ECO:0008006" key="5">
    <source>
        <dbReference type="Google" id="ProtNLM"/>
    </source>
</evidence>
<evidence type="ECO:0000256" key="1">
    <source>
        <dbReference type="ARBA" id="ARBA00022596"/>
    </source>
</evidence>
<accession>A0A084UEP3</accession>
<dbReference type="eggNOG" id="COG1641">
    <property type="taxonomic scope" value="Bacteria"/>
</dbReference>
<keyword evidence="4" id="KW-1185">Reference proteome</keyword>
<dbReference type="Pfam" id="PF01969">
    <property type="entry name" value="Ni_insertion"/>
    <property type="match status" value="1"/>
</dbReference>
<dbReference type="EMBL" id="JMQM01000001">
    <property type="protein sequence ID" value="KFB11429.1"/>
    <property type="molecule type" value="Genomic_DNA"/>
</dbReference>
<dbReference type="PANTHER" id="PTHR36566">
    <property type="entry name" value="NICKEL INSERTION PROTEIN-RELATED"/>
    <property type="match status" value="1"/>
</dbReference>
<dbReference type="PANTHER" id="PTHR36566:SF1">
    <property type="entry name" value="PYRIDINIUM-3,5-BISTHIOCARBOXYLIC ACID MONONUCLEOTIDE NICKEL INSERTION PROTEIN"/>
    <property type="match status" value="1"/>
</dbReference>
<evidence type="ECO:0000313" key="3">
    <source>
        <dbReference type="EMBL" id="KFB11429.1"/>
    </source>
</evidence>
<comment type="caution">
    <text evidence="3">The sequence shown here is derived from an EMBL/GenBank/DDBJ whole genome shotgun (WGS) entry which is preliminary data.</text>
</comment>
<dbReference type="PATRIC" id="fig|472175.3.peg.2470"/>
<name>A0A084UEP3_9HYPH</name>
<dbReference type="InterPro" id="IPR002822">
    <property type="entry name" value="Ni_insertion"/>
</dbReference>
<dbReference type="RefSeq" id="WP_036483371.1">
    <property type="nucleotide sequence ID" value="NZ_JMQM01000001.1"/>
</dbReference>
<sequence>MPRHLHLDPVGGIAGDMFAASLLHLAPELQDEAIALAQSLMPGHAEVGVEQGPFGGFAGLRLNVECAHQHHHRHLSDLLRIIEASPHMPDEAADISRSIFTHLAQAEAAVHGTTEEKVHFHEVGAVDSIIDIALAGFLLSRLNVASVSLAPLPLGGGTVKTEHGVMPVPAPATTHLLGDLAIVDDGIAGERVTPTGAAILAHLRPRMLEKAPSGRLHRSGHGFGMRELPGRPNMLRVLEIEVENDNATFDRLAELSFEIDDQTGEDLAHALDLIRAQEGVRDALQYAVLGKKGRMAASVRVLCMPEAVHVATQLIFEQTSTLGIREALVTRHLLERTESVSDQVRVKQVKRPSAVTAKAEFDDLKQKAQTRAEREELRRKLEGGNG</sequence>
<evidence type="ECO:0000256" key="2">
    <source>
        <dbReference type="SAM" id="MobiDB-lite"/>
    </source>
</evidence>
<dbReference type="Proteomes" id="UP000053675">
    <property type="component" value="Unassembled WGS sequence"/>
</dbReference>
<reference evidence="3 4" key="1">
    <citation type="submission" date="2014-05" db="EMBL/GenBank/DDBJ databases">
        <title>Draft Genome Sequence of Nitratireductor basaltis Strain UMTGB225, A Marine Bacterium Isolated from Green Barrel Tunicate.</title>
        <authorList>
            <person name="Gan H.Y."/>
        </authorList>
    </citation>
    <scope>NUCLEOTIDE SEQUENCE [LARGE SCALE GENOMIC DNA]</scope>
    <source>
        <strain evidence="3 4">UMTGB225</strain>
    </source>
</reference>
<keyword evidence="1" id="KW-0533">Nickel</keyword>
<proteinExistence type="predicted"/>
<organism evidence="3 4">
    <name type="scientific">Nitratireductor basaltis</name>
    <dbReference type="NCBI Taxonomy" id="472175"/>
    <lineage>
        <taxon>Bacteria</taxon>
        <taxon>Pseudomonadati</taxon>
        <taxon>Pseudomonadota</taxon>
        <taxon>Alphaproteobacteria</taxon>
        <taxon>Hyphomicrobiales</taxon>
        <taxon>Phyllobacteriaceae</taxon>
        <taxon>Nitratireductor</taxon>
    </lineage>
</organism>
<feature type="region of interest" description="Disordered" evidence="2">
    <location>
        <begin position="360"/>
        <end position="386"/>
    </location>
</feature>
<dbReference type="STRING" id="472175.EL18_02477"/>
<dbReference type="AlphaFoldDB" id="A0A084UEP3"/>
<protein>
    <recommendedName>
        <fullName evidence="5">Nickel insertion protein</fullName>
    </recommendedName>
</protein>
<dbReference type="Gene3D" id="3.30.70.1380">
    <property type="entry name" value="Transcriptional regulatory protein pf0864 domain like"/>
    <property type="match status" value="1"/>
</dbReference>
<gene>
    <name evidence="3" type="ORF">EL18_02477</name>
</gene>
<dbReference type="OrthoDB" id="9765625at2"/>